<protein>
    <submittedName>
        <fullName evidence="3">Uncharacterized protein</fullName>
    </submittedName>
</protein>
<accession>F8D3J1</accession>
<evidence type="ECO:0000313" key="3">
    <source>
        <dbReference type="EMBL" id="AEH36224.1"/>
    </source>
</evidence>
<name>F8D3J1_HALXS</name>
<gene>
    <name evidence="3" type="ordered locus">Halxa_1592</name>
</gene>
<dbReference type="eggNOG" id="arCOG08172">
    <property type="taxonomic scope" value="Archaea"/>
</dbReference>
<dbReference type="EMBL" id="CP002839">
    <property type="protein sequence ID" value="AEH36224.1"/>
    <property type="molecule type" value="Genomic_DNA"/>
</dbReference>
<keyword evidence="2" id="KW-0472">Membrane</keyword>
<feature type="region of interest" description="Disordered" evidence="1">
    <location>
        <begin position="201"/>
        <end position="256"/>
    </location>
</feature>
<proteinExistence type="predicted"/>
<evidence type="ECO:0000313" key="4">
    <source>
        <dbReference type="Proteomes" id="UP000006794"/>
    </source>
</evidence>
<keyword evidence="2" id="KW-0812">Transmembrane</keyword>
<evidence type="ECO:0000256" key="2">
    <source>
        <dbReference type="SAM" id="Phobius"/>
    </source>
</evidence>
<dbReference type="AlphaFoldDB" id="F8D3J1"/>
<sequence length="256" mass="26152">MSWSDHVDQLLYGGEEQRRRLEFADATVVVTTHRVLVFAEDDGGIASPRTESEMGAAYRTVDRPNVRGVTVKTGGSTSHLIRSLGPGLLGGGLVAVGTFLDASSLIPAFGGSEGADGTGGGVADVTGGVFETVATVLAAVELATVGLGALALVVAVGYLALYLRSRSRRIVLSVSGGEDIQLPITDADIEAGIVSELEAAIRPGPDEEDRDPITAPSVEELRERNAGGRGVDGPADLEPGASEDGFGPGGDPDESG</sequence>
<keyword evidence="4" id="KW-1185">Reference proteome</keyword>
<feature type="transmembrane region" description="Helical" evidence="2">
    <location>
        <begin position="142"/>
        <end position="163"/>
    </location>
</feature>
<organism evidence="3 4">
    <name type="scientific">Halopiger xanaduensis (strain DSM 18323 / JCM 14033 / SH-6)</name>
    <dbReference type="NCBI Taxonomy" id="797210"/>
    <lineage>
        <taxon>Archaea</taxon>
        <taxon>Methanobacteriati</taxon>
        <taxon>Methanobacteriota</taxon>
        <taxon>Stenosarchaea group</taxon>
        <taxon>Halobacteria</taxon>
        <taxon>Halobacteriales</taxon>
        <taxon>Natrialbaceae</taxon>
        <taxon>Halopiger</taxon>
    </lineage>
</organism>
<dbReference type="STRING" id="797210.Halxa_1592"/>
<reference evidence="3 4" key="1">
    <citation type="journal article" date="2012" name="Stand. Genomic Sci.">
        <title>Complete genome sequence of Halopiger xanaduensis type strain (SH-6(T)).</title>
        <authorList>
            <person name="Anderson I."/>
            <person name="Tindall B.J."/>
            <person name="Rohde M."/>
            <person name="Lucas S."/>
            <person name="Han J."/>
            <person name="Lapidus A."/>
            <person name="Cheng J.F."/>
            <person name="Goodwin L."/>
            <person name="Pitluck S."/>
            <person name="Peters L."/>
            <person name="Pati A."/>
            <person name="Mikhailova N."/>
            <person name="Pagani I."/>
            <person name="Teshima H."/>
            <person name="Han C."/>
            <person name="Tapia R."/>
            <person name="Land M."/>
            <person name="Woyke T."/>
            <person name="Klenk H.P."/>
            <person name="Kyrpides N."/>
            <person name="Ivanova N."/>
        </authorList>
    </citation>
    <scope>NUCLEOTIDE SEQUENCE [LARGE SCALE GENOMIC DNA]</scope>
    <source>
        <strain evidence="4">DSM 18323 / JCM 14033 / SH-6</strain>
    </source>
</reference>
<dbReference type="Proteomes" id="UP000006794">
    <property type="component" value="Chromosome"/>
</dbReference>
<evidence type="ECO:0000256" key="1">
    <source>
        <dbReference type="SAM" id="MobiDB-lite"/>
    </source>
</evidence>
<keyword evidence="2" id="KW-1133">Transmembrane helix</keyword>
<dbReference type="KEGG" id="hxa:Halxa_1592"/>
<dbReference type="HOGENOM" id="CLU_090552_0_0_2"/>